<feature type="transmembrane region" description="Helical" evidence="1">
    <location>
        <begin position="36"/>
        <end position="54"/>
    </location>
</feature>
<dbReference type="Proteomes" id="UP000479000">
    <property type="component" value="Unassembled WGS sequence"/>
</dbReference>
<accession>A0A6H5G467</accession>
<sequence>KLEYSLPSAPLLRIGHLPTTYLQSRVLVFAGYREPVVVSHCFSLMMSMSFIISLRLTSSSSLMMSLIMSMTMSFSLCLIMTFSFSLSLTLSLSFTLSLSSSFVLSLIMSNGFYVYVASILTFTSPTKRFARKEASHESSLLFETMGSTRLSCQRIYSILSSGLFE</sequence>
<feature type="transmembrane region" description="Helical" evidence="1">
    <location>
        <begin position="66"/>
        <end position="90"/>
    </location>
</feature>
<keyword evidence="1" id="KW-0472">Membrane</keyword>
<gene>
    <name evidence="2" type="ORF">NTEN_LOCUS3881</name>
</gene>
<protein>
    <submittedName>
        <fullName evidence="2">Uncharacterized protein</fullName>
    </submittedName>
</protein>
<keyword evidence="3" id="KW-1185">Reference proteome</keyword>
<evidence type="ECO:0000256" key="1">
    <source>
        <dbReference type="SAM" id="Phobius"/>
    </source>
</evidence>
<organism evidence="2 3">
    <name type="scientific">Nesidiocoris tenuis</name>
    <dbReference type="NCBI Taxonomy" id="355587"/>
    <lineage>
        <taxon>Eukaryota</taxon>
        <taxon>Metazoa</taxon>
        <taxon>Ecdysozoa</taxon>
        <taxon>Arthropoda</taxon>
        <taxon>Hexapoda</taxon>
        <taxon>Insecta</taxon>
        <taxon>Pterygota</taxon>
        <taxon>Neoptera</taxon>
        <taxon>Paraneoptera</taxon>
        <taxon>Hemiptera</taxon>
        <taxon>Heteroptera</taxon>
        <taxon>Panheteroptera</taxon>
        <taxon>Cimicomorpha</taxon>
        <taxon>Miridae</taxon>
        <taxon>Dicyphina</taxon>
        <taxon>Nesidiocoris</taxon>
    </lineage>
</organism>
<keyword evidence="1" id="KW-1133">Transmembrane helix</keyword>
<feature type="non-terminal residue" evidence="2">
    <location>
        <position position="165"/>
    </location>
</feature>
<name>A0A6H5G467_9HEMI</name>
<feature type="non-terminal residue" evidence="2">
    <location>
        <position position="1"/>
    </location>
</feature>
<keyword evidence="1" id="KW-0812">Transmembrane</keyword>
<evidence type="ECO:0000313" key="2">
    <source>
        <dbReference type="EMBL" id="CAA9997587.1"/>
    </source>
</evidence>
<dbReference type="AlphaFoldDB" id="A0A6H5G467"/>
<reference evidence="2 3" key="1">
    <citation type="submission" date="2020-02" db="EMBL/GenBank/DDBJ databases">
        <authorList>
            <person name="Ferguson B K."/>
        </authorList>
    </citation>
    <scope>NUCLEOTIDE SEQUENCE [LARGE SCALE GENOMIC DNA]</scope>
</reference>
<dbReference type="EMBL" id="CADCXU010005886">
    <property type="protein sequence ID" value="CAA9997587.1"/>
    <property type="molecule type" value="Genomic_DNA"/>
</dbReference>
<proteinExistence type="predicted"/>
<feature type="transmembrane region" description="Helical" evidence="1">
    <location>
        <begin position="102"/>
        <end position="122"/>
    </location>
</feature>
<evidence type="ECO:0000313" key="3">
    <source>
        <dbReference type="Proteomes" id="UP000479000"/>
    </source>
</evidence>